<keyword evidence="5 12" id="KW-0285">Flavoprotein</keyword>
<dbReference type="InterPro" id="IPR029041">
    <property type="entry name" value="FAD-linked_oxidoreductase-like"/>
</dbReference>
<evidence type="ECO:0000256" key="2">
    <source>
        <dbReference type="ARBA" id="ARBA00004777"/>
    </source>
</evidence>
<keyword evidence="7 12" id="KW-0560">Oxidoreductase</keyword>
<dbReference type="PANTHER" id="PTHR45754:SF3">
    <property type="entry name" value="METHYLENETETRAHYDROFOLATE REDUCTASE (NADPH)"/>
    <property type="match status" value="1"/>
</dbReference>
<dbReference type="AlphaFoldDB" id="A0A947GK23"/>
<dbReference type="GO" id="GO:0005829">
    <property type="term" value="C:cytosol"/>
    <property type="evidence" value="ECO:0007669"/>
    <property type="project" value="InterPro"/>
</dbReference>
<accession>A0A947GK23</accession>
<dbReference type="GO" id="GO:0035999">
    <property type="term" value="P:tetrahydrofolate interconversion"/>
    <property type="evidence" value="ECO:0007669"/>
    <property type="project" value="TreeGrafter"/>
</dbReference>
<proteinExistence type="inferred from homology"/>
<comment type="pathway">
    <text evidence="10">Amino-acid biosynthesis; L-methionine biosynthesis via de novo pathway.</text>
</comment>
<evidence type="ECO:0000256" key="8">
    <source>
        <dbReference type="ARBA" id="ARBA00023027"/>
    </source>
</evidence>
<comment type="cofactor">
    <cofactor evidence="1 12">
        <name>FAD</name>
        <dbReference type="ChEBI" id="CHEBI:57692"/>
    </cofactor>
</comment>
<dbReference type="Pfam" id="PF02219">
    <property type="entry name" value="MTHFR"/>
    <property type="match status" value="1"/>
</dbReference>
<evidence type="ECO:0000256" key="3">
    <source>
        <dbReference type="ARBA" id="ARBA00006743"/>
    </source>
</evidence>
<comment type="pathway">
    <text evidence="2 12">One-carbon metabolism; tetrahydrofolate interconversion.</text>
</comment>
<comment type="similarity">
    <text evidence="3 12">Belongs to the methylenetetrahydrofolate reductase family.</text>
</comment>
<evidence type="ECO:0000256" key="11">
    <source>
        <dbReference type="ARBA" id="ARBA00048628"/>
    </source>
</evidence>
<reference evidence="13" key="2">
    <citation type="journal article" date="2021" name="Mar. Drugs">
        <title>Genome Reduction and Secondary Metabolism of the Marine Sponge-Associated Cyanobacterium Leptothoe.</title>
        <authorList>
            <person name="Konstantinou D."/>
            <person name="Popin R.V."/>
            <person name="Fewer D.P."/>
            <person name="Sivonen K."/>
            <person name="Gkelis S."/>
        </authorList>
    </citation>
    <scope>NUCLEOTIDE SEQUENCE</scope>
    <source>
        <strain evidence="13">TAU-MAC 1115</strain>
    </source>
</reference>
<evidence type="ECO:0000256" key="4">
    <source>
        <dbReference type="ARBA" id="ARBA00022605"/>
    </source>
</evidence>
<dbReference type="Proteomes" id="UP000717364">
    <property type="component" value="Unassembled WGS sequence"/>
</dbReference>
<dbReference type="InterPro" id="IPR003171">
    <property type="entry name" value="Mehydrof_redctse-like"/>
</dbReference>
<name>A0A947GK23_9CYAN</name>
<evidence type="ECO:0000256" key="10">
    <source>
        <dbReference type="ARBA" id="ARBA00034478"/>
    </source>
</evidence>
<evidence type="ECO:0000256" key="1">
    <source>
        <dbReference type="ARBA" id="ARBA00001974"/>
    </source>
</evidence>
<dbReference type="NCBIfam" id="TIGR00676">
    <property type="entry name" value="fadh2"/>
    <property type="match status" value="1"/>
</dbReference>
<sequence>MVSNQLPISFEFFPPKTEEGIAKLMAQYKLLAAYNPEYFSITYGAGGTTRDRTKQLVLDINAKGIPAVPHLSCIGDTHHSLKALLDTYKNTGIGNIVTLRGDLPKDVADVANEFHYANELVTFIRQHYGDSFKLIVAAYPEVHPEAKNAQHDLINFKRKVEAGASAAITQYFYNSDAYEDFVNRCQQQGITIPIYPGIMPITNHEKLARFSRMCGAEIPQWIEKRLLDYQDEPSSLKAFGLDVVTQLCEKLITLGIPGFHFYTLNQSTPTLKILENLRLTSAV</sequence>
<dbReference type="GO" id="GO:0071949">
    <property type="term" value="F:FAD binding"/>
    <property type="evidence" value="ECO:0007669"/>
    <property type="project" value="TreeGrafter"/>
</dbReference>
<keyword evidence="14" id="KW-1185">Reference proteome</keyword>
<evidence type="ECO:0000256" key="7">
    <source>
        <dbReference type="ARBA" id="ARBA00023002"/>
    </source>
</evidence>
<evidence type="ECO:0000256" key="12">
    <source>
        <dbReference type="RuleBase" id="RU003862"/>
    </source>
</evidence>
<dbReference type="CDD" id="cd00537">
    <property type="entry name" value="MTHFR"/>
    <property type="match status" value="1"/>
</dbReference>
<keyword evidence="8" id="KW-0520">NAD</keyword>
<keyword evidence="9" id="KW-0486">Methionine biosynthesis</keyword>
<evidence type="ECO:0000313" key="13">
    <source>
        <dbReference type="EMBL" id="MBT9317500.1"/>
    </source>
</evidence>
<reference evidence="13" key="1">
    <citation type="submission" date="2020-11" db="EMBL/GenBank/DDBJ databases">
        <authorList>
            <person name="Konstantinou D."/>
            <person name="Gkelis S."/>
            <person name="Popin R."/>
            <person name="Fewer D."/>
            <person name="Sivonen K."/>
        </authorList>
    </citation>
    <scope>NUCLEOTIDE SEQUENCE</scope>
    <source>
        <strain evidence="13">TAU-MAC 1115</strain>
    </source>
</reference>
<dbReference type="EMBL" id="JADOES010000048">
    <property type="protein sequence ID" value="MBT9317500.1"/>
    <property type="molecule type" value="Genomic_DNA"/>
</dbReference>
<dbReference type="SUPFAM" id="SSF51730">
    <property type="entry name" value="FAD-linked oxidoreductase"/>
    <property type="match status" value="1"/>
</dbReference>
<dbReference type="InterPro" id="IPR004620">
    <property type="entry name" value="MTHF_reductase_bac"/>
</dbReference>
<organism evidence="13 14">
    <name type="scientific">Leptothoe spongobia TAU-MAC 1115</name>
    <dbReference type="NCBI Taxonomy" id="1967444"/>
    <lineage>
        <taxon>Bacteria</taxon>
        <taxon>Bacillati</taxon>
        <taxon>Cyanobacteriota</taxon>
        <taxon>Cyanophyceae</taxon>
        <taxon>Nodosilineales</taxon>
        <taxon>Cymatolegaceae</taxon>
        <taxon>Leptothoe</taxon>
        <taxon>Leptothoe spongobia</taxon>
    </lineage>
</organism>
<evidence type="ECO:0000256" key="6">
    <source>
        <dbReference type="ARBA" id="ARBA00022827"/>
    </source>
</evidence>
<dbReference type="GO" id="GO:0106312">
    <property type="term" value="F:methylenetetrahydrofolate reductase (NADH) activity"/>
    <property type="evidence" value="ECO:0007669"/>
    <property type="project" value="UniProtKB-EC"/>
</dbReference>
<dbReference type="Gene3D" id="3.20.20.220">
    <property type="match status" value="1"/>
</dbReference>
<dbReference type="EC" id="1.5.1.54" evidence="12"/>
<protein>
    <recommendedName>
        <fullName evidence="12">Methylenetetrahydrofolate reductase</fullName>
        <ecNumber evidence="12">1.5.1.54</ecNumber>
    </recommendedName>
</protein>
<keyword evidence="4" id="KW-0028">Amino-acid biosynthesis</keyword>
<evidence type="ECO:0000256" key="5">
    <source>
        <dbReference type="ARBA" id="ARBA00022630"/>
    </source>
</evidence>
<gene>
    <name evidence="13" type="primary">metF</name>
    <name evidence="13" type="ORF">IXB50_18920</name>
</gene>
<dbReference type="GO" id="GO:0009086">
    <property type="term" value="P:methionine biosynthetic process"/>
    <property type="evidence" value="ECO:0007669"/>
    <property type="project" value="UniProtKB-KW"/>
</dbReference>
<comment type="catalytic activity">
    <reaction evidence="11">
        <text>(6S)-5-methyl-5,6,7,8-tetrahydrofolate + NAD(+) = (6R)-5,10-methylene-5,6,7,8-tetrahydrofolate + NADH + H(+)</text>
        <dbReference type="Rhea" id="RHEA:19821"/>
        <dbReference type="ChEBI" id="CHEBI:15378"/>
        <dbReference type="ChEBI" id="CHEBI:15636"/>
        <dbReference type="ChEBI" id="CHEBI:18608"/>
        <dbReference type="ChEBI" id="CHEBI:57540"/>
        <dbReference type="ChEBI" id="CHEBI:57945"/>
        <dbReference type="EC" id="1.5.1.54"/>
    </reaction>
    <physiologicalReaction direction="right-to-left" evidence="11">
        <dbReference type="Rhea" id="RHEA:19823"/>
    </physiologicalReaction>
</comment>
<keyword evidence="6 12" id="KW-0274">FAD</keyword>
<evidence type="ECO:0000313" key="14">
    <source>
        <dbReference type="Proteomes" id="UP000717364"/>
    </source>
</evidence>
<comment type="caution">
    <text evidence="13">The sequence shown here is derived from an EMBL/GenBank/DDBJ whole genome shotgun (WGS) entry which is preliminary data.</text>
</comment>
<dbReference type="PANTHER" id="PTHR45754">
    <property type="entry name" value="METHYLENETETRAHYDROFOLATE REDUCTASE"/>
    <property type="match status" value="1"/>
</dbReference>
<evidence type="ECO:0000256" key="9">
    <source>
        <dbReference type="ARBA" id="ARBA00023167"/>
    </source>
</evidence>